<dbReference type="Pfam" id="PF12697">
    <property type="entry name" value="Abhydrolase_6"/>
    <property type="match status" value="1"/>
</dbReference>
<dbReference type="OrthoDB" id="94039at2759"/>
<evidence type="ECO:0000313" key="2">
    <source>
        <dbReference type="EMBL" id="KAF5319328.1"/>
    </source>
</evidence>
<sequence>MDSGPPNDIYELHCGPHSCNNMDVLTGKPHIPPPKGPVPGVKTVNPPRCLTPLSVAPKLVPLPSPLPADLARNGSFTATHSVSVHLLPAAFPRSASPVGPIQVPPMDSFASKEEKAEWLKKGLAEILWIDEESRKFHPDPRAGFTLPEIGLWSTVMRIKRNECAKDRKGVTIVATHPIGFHKEIWEPVFRHLIDITERPNSPIRIDEIWSLECIAHGDAALINGRYLPKLPDRRDYGRDIANLLINFLPEKAGQDVPQLLERLPPSVAARRAANGLPNRLVLGLGHSLGADATVRCALEWPAIFGAIVVSESTLFPASQSGSRAGPVVIKSTLGRRSAWPSREEAKKGLLRSPMFAAWDPAAVDAYVRYGMYEDPATGQIRLKCPPGVEACEFTRRQTMNEAFELMPTIDESLEIRWIMGAKEGASALVGGPEVAQAIIWRRPQNTTNILIPGGGHLVVQEQPKAVADDVAMFLRYKFANEKQVDKARL</sequence>
<dbReference type="Gene3D" id="3.40.50.1820">
    <property type="entry name" value="alpha/beta hydrolase"/>
    <property type="match status" value="1"/>
</dbReference>
<dbReference type="AlphaFoldDB" id="A0A8H5BBE7"/>
<feature type="domain" description="AB hydrolase-1" evidence="1">
    <location>
        <begin position="175"/>
        <end position="468"/>
    </location>
</feature>
<protein>
    <recommendedName>
        <fullName evidence="1">AB hydrolase-1 domain-containing protein</fullName>
    </recommendedName>
</protein>
<evidence type="ECO:0000313" key="3">
    <source>
        <dbReference type="Proteomes" id="UP000567179"/>
    </source>
</evidence>
<dbReference type="InterPro" id="IPR000073">
    <property type="entry name" value="AB_hydrolase_1"/>
</dbReference>
<proteinExistence type="predicted"/>
<dbReference type="Proteomes" id="UP000567179">
    <property type="component" value="Unassembled WGS sequence"/>
</dbReference>
<accession>A0A8H5BBE7</accession>
<organism evidence="2 3">
    <name type="scientific">Psilocybe cf. subviscida</name>
    <dbReference type="NCBI Taxonomy" id="2480587"/>
    <lineage>
        <taxon>Eukaryota</taxon>
        <taxon>Fungi</taxon>
        <taxon>Dikarya</taxon>
        <taxon>Basidiomycota</taxon>
        <taxon>Agaricomycotina</taxon>
        <taxon>Agaricomycetes</taxon>
        <taxon>Agaricomycetidae</taxon>
        <taxon>Agaricales</taxon>
        <taxon>Agaricineae</taxon>
        <taxon>Strophariaceae</taxon>
        <taxon>Psilocybe</taxon>
    </lineage>
</organism>
<gene>
    <name evidence="2" type="ORF">D9619_008659</name>
</gene>
<evidence type="ECO:0000259" key="1">
    <source>
        <dbReference type="Pfam" id="PF12697"/>
    </source>
</evidence>
<name>A0A8H5BBE7_9AGAR</name>
<dbReference type="InterPro" id="IPR029058">
    <property type="entry name" value="AB_hydrolase_fold"/>
</dbReference>
<reference evidence="2 3" key="1">
    <citation type="journal article" date="2020" name="ISME J.">
        <title>Uncovering the hidden diversity of litter-decomposition mechanisms in mushroom-forming fungi.</title>
        <authorList>
            <person name="Floudas D."/>
            <person name="Bentzer J."/>
            <person name="Ahren D."/>
            <person name="Johansson T."/>
            <person name="Persson P."/>
            <person name="Tunlid A."/>
        </authorList>
    </citation>
    <scope>NUCLEOTIDE SEQUENCE [LARGE SCALE GENOMIC DNA]</scope>
    <source>
        <strain evidence="2 3">CBS 101986</strain>
    </source>
</reference>
<comment type="caution">
    <text evidence="2">The sequence shown here is derived from an EMBL/GenBank/DDBJ whole genome shotgun (WGS) entry which is preliminary data.</text>
</comment>
<keyword evidence="3" id="KW-1185">Reference proteome</keyword>
<dbReference type="SUPFAM" id="SSF53474">
    <property type="entry name" value="alpha/beta-Hydrolases"/>
    <property type="match status" value="1"/>
</dbReference>
<dbReference type="EMBL" id="JAACJJ010000029">
    <property type="protein sequence ID" value="KAF5319328.1"/>
    <property type="molecule type" value="Genomic_DNA"/>
</dbReference>